<accession>A0A158GF54</accession>
<dbReference type="PANTHER" id="PTHR30614:SF37">
    <property type="entry name" value="AMINO-ACID ABC TRANSPORTER PERMEASE PROTEIN YHDX-RELATED"/>
    <property type="match status" value="1"/>
</dbReference>
<keyword evidence="7 9" id="KW-1133">Transmembrane helix</keyword>
<dbReference type="InterPro" id="IPR035906">
    <property type="entry name" value="MetI-like_sf"/>
</dbReference>
<gene>
    <name evidence="11" type="ORF">AWB64_02614</name>
</gene>
<reference evidence="11 12" key="1">
    <citation type="submission" date="2016-01" db="EMBL/GenBank/DDBJ databases">
        <authorList>
            <person name="Oliw E.H."/>
        </authorList>
    </citation>
    <scope>NUCLEOTIDE SEQUENCE [LARGE SCALE GENOMIC DNA]</scope>
    <source>
        <strain evidence="11">LMG 22029</strain>
    </source>
</reference>
<dbReference type="InterPro" id="IPR043429">
    <property type="entry name" value="ArtM/GltK/GlnP/TcyL/YhdX-like"/>
</dbReference>
<evidence type="ECO:0000256" key="5">
    <source>
        <dbReference type="ARBA" id="ARBA00022692"/>
    </source>
</evidence>
<evidence type="ECO:0000256" key="4">
    <source>
        <dbReference type="ARBA" id="ARBA00022475"/>
    </source>
</evidence>
<dbReference type="InterPro" id="IPR000515">
    <property type="entry name" value="MetI-like"/>
</dbReference>
<evidence type="ECO:0000256" key="3">
    <source>
        <dbReference type="ARBA" id="ARBA00022448"/>
    </source>
</evidence>
<dbReference type="NCBIfam" id="TIGR01726">
    <property type="entry name" value="HEQRo_perm_3TM"/>
    <property type="match status" value="1"/>
</dbReference>
<dbReference type="SUPFAM" id="SSF161098">
    <property type="entry name" value="MetI-like"/>
    <property type="match status" value="1"/>
</dbReference>
<name>A0A158GF54_CABSO</name>
<dbReference type="Pfam" id="PF00528">
    <property type="entry name" value="BPD_transp_1"/>
    <property type="match status" value="1"/>
</dbReference>
<organism evidence="11 12">
    <name type="scientific">Caballeronia sordidicola</name>
    <name type="common">Burkholderia sordidicola</name>
    <dbReference type="NCBI Taxonomy" id="196367"/>
    <lineage>
        <taxon>Bacteria</taxon>
        <taxon>Pseudomonadati</taxon>
        <taxon>Pseudomonadota</taxon>
        <taxon>Betaproteobacteria</taxon>
        <taxon>Burkholderiales</taxon>
        <taxon>Burkholderiaceae</taxon>
        <taxon>Caballeronia</taxon>
    </lineage>
</organism>
<feature type="domain" description="ABC transmembrane type-1" evidence="10">
    <location>
        <begin position="15"/>
        <end position="182"/>
    </location>
</feature>
<keyword evidence="3 9" id="KW-0813">Transport</keyword>
<evidence type="ECO:0000256" key="2">
    <source>
        <dbReference type="ARBA" id="ARBA00010072"/>
    </source>
</evidence>
<comment type="similarity">
    <text evidence="2">Belongs to the binding-protein-dependent transport system permease family. HisMQ subfamily.</text>
</comment>
<evidence type="ECO:0000259" key="10">
    <source>
        <dbReference type="PROSITE" id="PS50928"/>
    </source>
</evidence>
<dbReference type="EMBL" id="FCOC02000006">
    <property type="protein sequence ID" value="SAL30020.1"/>
    <property type="molecule type" value="Genomic_DNA"/>
</dbReference>
<dbReference type="GO" id="GO:0022857">
    <property type="term" value="F:transmembrane transporter activity"/>
    <property type="evidence" value="ECO:0007669"/>
    <property type="project" value="InterPro"/>
</dbReference>
<dbReference type="OrthoDB" id="6534575at2"/>
<keyword evidence="4" id="KW-1003">Cell membrane</keyword>
<evidence type="ECO:0000256" key="1">
    <source>
        <dbReference type="ARBA" id="ARBA00004429"/>
    </source>
</evidence>
<dbReference type="Proteomes" id="UP000054893">
    <property type="component" value="Unassembled WGS sequence"/>
</dbReference>
<sequence>MPTVFAHLNVFFGGVAVTLSLTAIAGVLSIAGGLLVAVMHIYPVPTLRTLGTVYVEIIRNTPLTIQFFFVVFMLPSLGVSLSYFIFAVIALSVYYTAFFAEAIRAGCNGVAIGQAEAARSIGLTFFGALRLVVLPQALRTVIPPLINVFIALVKSTAIASAFGVAELLTVTEQFANDHFHQM</sequence>
<protein>
    <submittedName>
        <fullName evidence="11">Amino acid ABC transporter permease</fullName>
    </submittedName>
</protein>
<evidence type="ECO:0000256" key="7">
    <source>
        <dbReference type="ARBA" id="ARBA00022989"/>
    </source>
</evidence>
<keyword evidence="6" id="KW-0029">Amino-acid transport</keyword>
<dbReference type="GO" id="GO:0006865">
    <property type="term" value="P:amino acid transport"/>
    <property type="evidence" value="ECO:0007669"/>
    <property type="project" value="UniProtKB-KW"/>
</dbReference>
<dbReference type="GO" id="GO:0043190">
    <property type="term" value="C:ATP-binding cassette (ABC) transporter complex"/>
    <property type="evidence" value="ECO:0007669"/>
    <property type="project" value="InterPro"/>
</dbReference>
<comment type="subcellular location">
    <subcellularLocation>
        <location evidence="1">Cell inner membrane</location>
        <topology evidence="1">Multi-pass membrane protein</topology>
    </subcellularLocation>
    <subcellularLocation>
        <location evidence="9">Cell membrane</location>
        <topology evidence="9">Multi-pass membrane protein</topology>
    </subcellularLocation>
</comment>
<evidence type="ECO:0000313" key="11">
    <source>
        <dbReference type="EMBL" id="SAL30020.1"/>
    </source>
</evidence>
<feature type="transmembrane region" description="Helical" evidence="9">
    <location>
        <begin position="67"/>
        <end position="97"/>
    </location>
</feature>
<dbReference type="PANTHER" id="PTHR30614">
    <property type="entry name" value="MEMBRANE COMPONENT OF AMINO ACID ABC TRANSPORTER"/>
    <property type="match status" value="1"/>
</dbReference>
<evidence type="ECO:0000256" key="8">
    <source>
        <dbReference type="ARBA" id="ARBA00023136"/>
    </source>
</evidence>
<dbReference type="InterPro" id="IPR010065">
    <property type="entry name" value="AA_ABC_transptr_permease_3TM"/>
</dbReference>
<keyword evidence="5 9" id="KW-0812">Transmembrane</keyword>
<evidence type="ECO:0000313" key="12">
    <source>
        <dbReference type="Proteomes" id="UP000054893"/>
    </source>
</evidence>
<evidence type="ECO:0000256" key="9">
    <source>
        <dbReference type="RuleBase" id="RU363032"/>
    </source>
</evidence>
<feature type="transmembrane region" description="Helical" evidence="9">
    <location>
        <begin position="12"/>
        <end position="38"/>
    </location>
</feature>
<feature type="transmembrane region" description="Helical" evidence="9">
    <location>
        <begin position="145"/>
        <end position="165"/>
    </location>
</feature>
<dbReference type="CDD" id="cd06261">
    <property type="entry name" value="TM_PBP2"/>
    <property type="match status" value="1"/>
</dbReference>
<dbReference type="RefSeq" id="WP_060819431.1">
    <property type="nucleotide sequence ID" value="NZ_FCOC02000006.1"/>
</dbReference>
<keyword evidence="8 9" id="KW-0472">Membrane</keyword>
<dbReference type="PROSITE" id="PS50928">
    <property type="entry name" value="ABC_TM1"/>
    <property type="match status" value="1"/>
</dbReference>
<evidence type="ECO:0000256" key="6">
    <source>
        <dbReference type="ARBA" id="ARBA00022970"/>
    </source>
</evidence>
<dbReference type="AlphaFoldDB" id="A0A158GF54"/>
<dbReference type="Gene3D" id="1.10.3720.10">
    <property type="entry name" value="MetI-like"/>
    <property type="match status" value="1"/>
</dbReference>
<proteinExistence type="inferred from homology"/>